<evidence type="ECO:0000313" key="2">
    <source>
        <dbReference type="Proteomes" id="UP000281553"/>
    </source>
</evidence>
<evidence type="ECO:0000313" key="1">
    <source>
        <dbReference type="EMBL" id="VDN16600.1"/>
    </source>
</evidence>
<name>A0A3P7LTR5_DIBLA</name>
<organism evidence="1 2">
    <name type="scientific">Dibothriocephalus latus</name>
    <name type="common">Fish tapeworm</name>
    <name type="synonym">Diphyllobothrium latum</name>
    <dbReference type="NCBI Taxonomy" id="60516"/>
    <lineage>
        <taxon>Eukaryota</taxon>
        <taxon>Metazoa</taxon>
        <taxon>Spiralia</taxon>
        <taxon>Lophotrochozoa</taxon>
        <taxon>Platyhelminthes</taxon>
        <taxon>Cestoda</taxon>
        <taxon>Eucestoda</taxon>
        <taxon>Diphyllobothriidea</taxon>
        <taxon>Diphyllobothriidae</taxon>
        <taxon>Dibothriocephalus</taxon>
    </lineage>
</organism>
<protein>
    <submittedName>
        <fullName evidence="1">Uncharacterized protein</fullName>
    </submittedName>
</protein>
<dbReference type="AlphaFoldDB" id="A0A3P7LTR5"/>
<keyword evidence="2" id="KW-1185">Reference proteome</keyword>
<dbReference type="Proteomes" id="UP000281553">
    <property type="component" value="Unassembled WGS sequence"/>
</dbReference>
<sequence length="71" mass="7777">MSQTSNGLESSSSAASDRLYFLMEDLHWILLICGHILVCGPSQLGSSKGGLSSWDSDFMVSLPVSRFGRYF</sequence>
<reference evidence="1 2" key="1">
    <citation type="submission" date="2018-11" db="EMBL/GenBank/DDBJ databases">
        <authorList>
            <consortium name="Pathogen Informatics"/>
        </authorList>
    </citation>
    <scope>NUCLEOTIDE SEQUENCE [LARGE SCALE GENOMIC DNA]</scope>
</reference>
<dbReference type="EMBL" id="UYRU01066431">
    <property type="protein sequence ID" value="VDN16600.1"/>
    <property type="molecule type" value="Genomic_DNA"/>
</dbReference>
<gene>
    <name evidence="1" type="ORF">DILT_LOCUS12431</name>
</gene>
<proteinExistence type="predicted"/>
<accession>A0A3P7LTR5</accession>